<proteinExistence type="predicted"/>
<evidence type="ECO:0000256" key="3">
    <source>
        <dbReference type="PROSITE-ProRule" id="PRU00221"/>
    </source>
</evidence>
<keyword evidence="7" id="KW-1185">Reference proteome</keyword>
<dbReference type="Proteomes" id="UP001165121">
    <property type="component" value="Unassembled WGS sequence"/>
</dbReference>
<dbReference type="InterPro" id="IPR013783">
    <property type="entry name" value="Ig-like_fold"/>
</dbReference>
<evidence type="ECO:0000256" key="4">
    <source>
        <dbReference type="SAM" id="MobiDB-lite"/>
    </source>
</evidence>
<evidence type="ECO:0000313" key="6">
    <source>
        <dbReference type="EMBL" id="GMF40144.1"/>
    </source>
</evidence>
<dbReference type="OrthoDB" id="504170at2759"/>
<keyword evidence="1 3" id="KW-0853">WD repeat</keyword>
<dbReference type="SUPFAM" id="SSF49265">
    <property type="entry name" value="Fibronectin type III"/>
    <property type="match status" value="1"/>
</dbReference>
<dbReference type="SMART" id="SM00060">
    <property type="entry name" value="FN3"/>
    <property type="match status" value="1"/>
</dbReference>
<feature type="region of interest" description="Disordered" evidence="4">
    <location>
        <begin position="332"/>
        <end position="352"/>
    </location>
</feature>
<dbReference type="PANTHER" id="PTHR22847">
    <property type="entry name" value="WD40 REPEAT PROTEIN"/>
    <property type="match status" value="1"/>
</dbReference>
<dbReference type="SUPFAM" id="SSF50978">
    <property type="entry name" value="WD40 repeat-like"/>
    <property type="match status" value="1"/>
</dbReference>
<gene>
    <name evidence="6" type="ORF">Pfra01_001219900</name>
</gene>
<evidence type="ECO:0000256" key="2">
    <source>
        <dbReference type="ARBA" id="ARBA00022737"/>
    </source>
</evidence>
<dbReference type="InterPro" id="IPR003961">
    <property type="entry name" value="FN3_dom"/>
</dbReference>
<feature type="compositionally biased region" description="Polar residues" evidence="4">
    <location>
        <begin position="343"/>
        <end position="352"/>
    </location>
</feature>
<dbReference type="InterPro" id="IPR001680">
    <property type="entry name" value="WD40_rpt"/>
</dbReference>
<sequence length="616" mass="67992">MGKASRRKQLEEQRKQFFAINGDGRSAEDRANARAMLDALQKKLEDDALREDGLLAYSLRAGSTLDVSSSNTLFICGAAAWVQTSNLDAIVFAKGTISQSEASARAFDVANNYCTGHQQAISSMAFSHVGELLATASWDSTCMIWKVTIATTSDNPPVPSNLPNQGRKMNEVVRFMLLMVLPVHEEGASCLAFTHDDQALITCGECVIKLWSISAASTDNQAEDDKMNELPSLTDHLQEWQQAIPFSFSIESSTNLFGFDESVTSLVANHDWINFRKNTERLTLLAPTQTEDERNEAIDVRQCVDYIIEEIDQQEDEGEELLNSLISNVGESEERVRSENNSTDGKPNTLSDINVLTPEERARLRTQFRNMENFDFERLFTPALSLSLGLDRGIDSIPAKTMKRIPVRPDANGQLIRSFAKCTAVSNVLETVFDAHITPITCCALTSPTTCDPRKYEMLLATGGADNLVKVWRRSASARAECVYSLSGHNDAIKSLVFDPSGIFLISSSEDTTAIMWRVRPSSPDQPEIPTVVSVDRFSINISWVEPLANGAKILHYVVRTTQASAFSGDGCDIVQVQDAEVPAKYLSKNIDKLQPGVKYTLQVAAVNQVRLVMNP</sequence>
<dbReference type="AlphaFoldDB" id="A0A9W6XJS5"/>
<comment type="caution">
    <text evidence="6">The sequence shown here is derived from an EMBL/GenBank/DDBJ whole genome shotgun (WGS) entry which is preliminary data.</text>
</comment>
<dbReference type="Pfam" id="PF00041">
    <property type="entry name" value="fn3"/>
    <property type="match status" value="1"/>
</dbReference>
<dbReference type="Gene3D" id="2.130.10.10">
    <property type="entry name" value="YVTN repeat-like/Quinoprotein amine dehydrogenase"/>
    <property type="match status" value="2"/>
</dbReference>
<accession>A0A9W6XJS5</accession>
<dbReference type="PANTHER" id="PTHR22847:SF637">
    <property type="entry name" value="WD REPEAT DOMAIN 5B"/>
    <property type="match status" value="1"/>
</dbReference>
<dbReference type="InterPro" id="IPR036322">
    <property type="entry name" value="WD40_repeat_dom_sf"/>
</dbReference>
<dbReference type="EMBL" id="BSXT01001228">
    <property type="protein sequence ID" value="GMF40144.1"/>
    <property type="molecule type" value="Genomic_DNA"/>
</dbReference>
<dbReference type="PROSITE" id="PS50082">
    <property type="entry name" value="WD_REPEATS_2"/>
    <property type="match status" value="2"/>
</dbReference>
<dbReference type="CDD" id="cd00063">
    <property type="entry name" value="FN3"/>
    <property type="match status" value="1"/>
</dbReference>
<evidence type="ECO:0000313" key="7">
    <source>
        <dbReference type="Proteomes" id="UP001165121"/>
    </source>
</evidence>
<dbReference type="GO" id="GO:1990234">
    <property type="term" value="C:transferase complex"/>
    <property type="evidence" value="ECO:0007669"/>
    <property type="project" value="UniProtKB-ARBA"/>
</dbReference>
<feature type="repeat" description="WD" evidence="3">
    <location>
        <begin position="114"/>
        <end position="147"/>
    </location>
</feature>
<protein>
    <submittedName>
        <fullName evidence="6">Unnamed protein product</fullName>
    </submittedName>
</protein>
<reference evidence="6" key="1">
    <citation type="submission" date="2023-04" db="EMBL/GenBank/DDBJ databases">
        <title>Phytophthora fragariaefolia NBRC 109709.</title>
        <authorList>
            <person name="Ichikawa N."/>
            <person name="Sato H."/>
            <person name="Tonouchi N."/>
        </authorList>
    </citation>
    <scope>NUCLEOTIDE SEQUENCE</scope>
    <source>
        <strain evidence="6">NBRC 109709</strain>
    </source>
</reference>
<dbReference type="PROSITE" id="PS50853">
    <property type="entry name" value="FN3"/>
    <property type="match status" value="1"/>
</dbReference>
<dbReference type="InterPro" id="IPR015943">
    <property type="entry name" value="WD40/YVTN_repeat-like_dom_sf"/>
</dbReference>
<dbReference type="Gene3D" id="2.60.40.10">
    <property type="entry name" value="Immunoglobulins"/>
    <property type="match status" value="1"/>
</dbReference>
<dbReference type="PROSITE" id="PS50294">
    <property type="entry name" value="WD_REPEATS_REGION"/>
    <property type="match status" value="2"/>
</dbReference>
<organism evidence="6 7">
    <name type="scientific">Phytophthora fragariaefolia</name>
    <dbReference type="NCBI Taxonomy" id="1490495"/>
    <lineage>
        <taxon>Eukaryota</taxon>
        <taxon>Sar</taxon>
        <taxon>Stramenopiles</taxon>
        <taxon>Oomycota</taxon>
        <taxon>Peronosporomycetes</taxon>
        <taxon>Peronosporales</taxon>
        <taxon>Peronosporaceae</taxon>
        <taxon>Phytophthora</taxon>
    </lineage>
</organism>
<feature type="domain" description="Fibronectin type-III" evidence="5">
    <location>
        <begin position="526"/>
        <end position="616"/>
    </location>
</feature>
<feature type="repeat" description="WD" evidence="3">
    <location>
        <begin position="486"/>
        <end position="520"/>
    </location>
</feature>
<evidence type="ECO:0000256" key="1">
    <source>
        <dbReference type="ARBA" id="ARBA00022574"/>
    </source>
</evidence>
<evidence type="ECO:0000259" key="5">
    <source>
        <dbReference type="PROSITE" id="PS50853"/>
    </source>
</evidence>
<keyword evidence="2" id="KW-0677">Repeat</keyword>
<dbReference type="Pfam" id="PF00400">
    <property type="entry name" value="WD40"/>
    <property type="match status" value="4"/>
</dbReference>
<name>A0A9W6XJS5_9STRA</name>
<dbReference type="InterPro" id="IPR036116">
    <property type="entry name" value="FN3_sf"/>
</dbReference>
<dbReference type="SMART" id="SM00320">
    <property type="entry name" value="WD40"/>
    <property type="match status" value="4"/>
</dbReference>